<organism evidence="9 10">
    <name type="scientific">Dictyostelium purpureum</name>
    <name type="common">Slime mold</name>
    <dbReference type="NCBI Taxonomy" id="5786"/>
    <lineage>
        <taxon>Eukaryota</taxon>
        <taxon>Amoebozoa</taxon>
        <taxon>Evosea</taxon>
        <taxon>Eumycetozoa</taxon>
        <taxon>Dictyostelia</taxon>
        <taxon>Dictyosteliales</taxon>
        <taxon>Dictyosteliaceae</taxon>
        <taxon>Dictyostelium</taxon>
    </lineage>
</organism>
<dbReference type="AlphaFoldDB" id="F0ZVG6"/>
<keyword evidence="4 8" id="KW-0812">Transmembrane</keyword>
<evidence type="ECO:0000256" key="2">
    <source>
        <dbReference type="ARBA" id="ARBA00006109"/>
    </source>
</evidence>
<dbReference type="GO" id="GO:0005886">
    <property type="term" value="C:plasma membrane"/>
    <property type="evidence" value="ECO:0000318"/>
    <property type="project" value="GO_Central"/>
</dbReference>
<evidence type="ECO:0000256" key="1">
    <source>
        <dbReference type="ARBA" id="ARBA00004477"/>
    </source>
</evidence>
<evidence type="ECO:0000313" key="10">
    <source>
        <dbReference type="Proteomes" id="UP000001064"/>
    </source>
</evidence>
<dbReference type="eggNOG" id="KOG3918">
    <property type="taxonomic scope" value="Eukaryota"/>
</dbReference>
<dbReference type="EMBL" id="GL871214">
    <property type="protein sequence ID" value="EGC32055.1"/>
    <property type="molecule type" value="Genomic_DNA"/>
</dbReference>
<comment type="subcellular location">
    <subcellularLocation>
        <location evidence="1">Endoplasmic reticulum membrane</location>
        <topology evidence="1">Multi-pass membrane protein</topology>
    </subcellularLocation>
</comment>
<dbReference type="STRING" id="5786.F0ZVG6"/>
<evidence type="ECO:0000256" key="3">
    <source>
        <dbReference type="ARBA" id="ARBA00011276"/>
    </source>
</evidence>
<evidence type="ECO:0000256" key="4">
    <source>
        <dbReference type="ARBA" id="ARBA00022692"/>
    </source>
</evidence>
<evidence type="ECO:0000256" key="6">
    <source>
        <dbReference type="ARBA" id="ARBA00022989"/>
    </source>
</evidence>
<feature type="transmembrane region" description="Helical" evidence="8">
    <location>
        <begin position="7"/>
        <end position="24"/>
    </location>
</feature>
<dbReference type="VEuPathDB" id="AmoebaDB:DICPUDRAFT_38966"/>
<keyword evidence="7 8" id="KW-0472">Membrane</keyword>
<evidence type="ECO:0000256" key="7">
    <source>
        <dbReference type="ARBA" id="ARBA00023136"/>
    </source>
</evidence>
<comment type="similarity">
    <text evidence="2">Belongs to the membrane magnesium transporter (TC 1.A.67) family.</text>
</comment>
<keyword evidence="10" id="KW-1185">Reference proteome</keyword>
<feature type="transmembrane region" description="Helical" evidence="8">
    <location>
        <begin position="44"/>
        <end position="60"/>
    </location>
</feature>
<dbReference type="GO" id="GO:0005769">
    <property type="term" value="C:early endosome"/>
    <property type="evidence" value="ECO:0000318"/>
    <property type="project" value="GO_Central"/>
</dbReference>
<evidence type="ECO:0000256" key="5">
    <source>
        <dbReference type="ARBA" id="ARBA00022824"/>
    </source>
</evidence>
<dbReference type="InterPro" id="IPR018937">
    <property type="entry name" value="MMgT"/>
</dbReference>
<dbReference type="GO" id="GO:0022890">
    <property type="term" value="F:inorganic cation transmembrane transporter activity"/>
    <property type="evidence" value="ECO:0000318"/>
    <property type="project" value="GO_Central"/>
</dbReference>
<sequence>MKGVAKLSGIIGIGLFLHTIYSVLQHRKYLRLTDQPFEGVPLDIIVECIISLLLFSWGIINSQNLIPIKASTHLAKKSYDSFDNRPNFTTFNNRGKYINEIIKNN</sequence>
<dbReference type="KEGG" id="dpp:DICPUDRAFT_38966"/>
<evidence type="ECO:0000313" key="9">
    <source>
        <dbReference type="EMBL" id="EGC32055.1"/>
    </source>
</evidence>
<dbReference type="PANTHER" id="PTHR21181">
    <property type="match status" value="1"/>
</dbReference>
<dbReference type="Proteomes" id="UP000001064">
    <property type="component" value="Unassembled WGS sequence"/>
</dbReference>
<accession>F0ZVG6</accession>
<evidence type="ECO:0000256" key="8">
    <source>
        <dbReference type="SAM" id="Phobius"/>
    </source>
</evidence>
<dbReference type="GeneID" id="10507596"/>
<dbReference type="RefSeq" id="XP_003291409.1">
    <property type="nucleotide sequence ID" value="XM_003291361.1"/>
</dbReference>
<reference evidence="10" key="1">
    <citation type="journal article" date="2011" name="Genome Biol.">
        <title>Comparative genomics of the social amoebae Dictyostelium discoideum and Dictyostelium purpureum.</title>
        <authorList>
            <consortium name="US DOE Joint Genome Institute (JGI-PGF)"/>
            <person name="Sucgang R."/>
            <person name="Kuo A."/>
            <person name="Tian X."/>
            <person name="Salerno W."/>
            <person name="Parikh A."/>
            <person name="Feasley C.L."/>
            <person name="Dalin E."/>
            <person name="Tu H."/>
            <person name="Huang E."/>
            <person name="Barry K."/>
            <person name="Lindquist E."/>
            <person name="Shapiro H."/>
            <person name="Bruce D."/>
            <person name="Schmutz J."/>
            <person name="Salamov A."/>
            <person name="Fey P."/>
            <person name="Gaudet P."/>
            <person name="Anjard C."/>
            <person name="Babu M.M."/>
            <person name="Basu S."/>
            <person name="Bushmanova Y."/>
            <person name="van der Wel H."/>
            <person name="Katoh-Kurasawa M."/>
            <person name="Dinh C."/>
            <person name="Coutinho P.M."/>
            <person name="Saito T."/>
            <person name="Elias M."/>
            <person name="Schaap P."/>
            <person name="Kay R.R."/>
            <person name="Henrissat B."/>
            <person name="Eichinger L."/>
            <person name="Rivero F."/>
            <person name="Putnam N.H."/>
            <person name="West C.M."/>
            <person name="Loomis W.F."/>
            <person name="Chisholm R.L."/>
            <person name="Shaulsky G."/>
            <person name="Strassmann J.E."/>
            <person name="Queller D.C."/>
            <person name="Kuspa A."/>
            <person name="Grigoriev I.V."/>
        </authorList>
    </citation>
    <scope>NUCLEOTIDE SEQUENCE [LARGE SCALE GENOMIC DNA]</scope>
    <source>
        <strain evidence="10">QSDP1</strain>
    </source>
</reference>
<dbReference type="GO" id="GO:0072546">
    <property type="term" value="C:EMC complex"/>
    <property type="evidence" value="ECO:0000318"/>
    <property type="project" value="GO_Central"/>
</dbReference>
<dbReference type="Pfam" id="PF10270">
    <property type="entry name" value="MMgT"/>
    <property type="match status" value="1"/>
</dbReference>
<keyword evidence="6 8" id="KW-1133">Transmembrane helix</keyword>
<comment type="subunit">
    <text evidence="3">Component of the ER membrane protein complex (EMC).</text>
</comment>
<dbReference type="GO" id="GO:0005794">
    <property type="term" value="C:Golgi apparatus"/>
    <property type="evidence" value="ECO:0000318"/>
    <property type="project" value="GO_Central"/>
</dbReference>
<keyword evidence="5" id="KW-0256">Endoplasmic reticulum</keyword>
<dbReference type="PANTHER" id="PTHR21181:SF7">
    <property type="entry name" value="ER MEMBRANE PROTEIN COMPLEX SUBUNIT 5"/>
    <property type="match status" value="1"/>
</dbReference>
<protein>
    <submittedName>
        <fullName evidence="9">Uncharacterized protein</fullName>
    </submittedName>
</protein>
<gene>
    <name evidence="9" type="ORF">DICPUDRAFT_38966</name>
</gene>
<dbReference type="OrthoDB" id="44756at2759"/>
<proteinExistence type="inferred from homology"/>
<dbReference type="FunCoup" id="F0ZVG6">
    <property type="interactions" value="253"/>
</dbReference>
<dbReference type="InParanoid" id="F0ZVG6"/>
<dbReference type="OMA" id="HRGRVMF"/>
<name>F0ZVG6_DICPU</name>